<accession>A0ACB9VNA7</accession>
<name>A0ACB9VNA7_CHAAC</name>
<evidence type="ECO:0000313" key="1">
    <source>
        <dbReference type="EMBL" id="KAI4801542.1"/>
    </source>
</evidence>
<comment type="caution">
    <text evidence="1">The sequence shown here is derived from an EMBL/GenBank/DDBJ whole genome shotgun (WGS) entry which is preliminary data.</text>
</comment>
<protein>
    <submittedName>
        <fullName evidence="1">Uncharacterized protein</fullName>
    </submittedName>
</protein>
<dbReference type="Proteomes" id="UP001057452">
    <property type="component" value="Chromosome 24"/>
</dbReference>
<organism evidence="1 2">
    <name type="scientific">Chaenocephalus aceratus</name>
    <name type="common">Blackfin icefish</name>
    <name type="synonym">Chaenichthys aceratus</name>
    <dbReference type="NCBI Taxonomy" id="36190"/>
    <lineage>
        <taxon>Eukaryota</taxon>
        <taxon>Metazoa</taxon>
        <taxon>Chordata</taxon>
        <taxon>Craniata</taxon>
        <taxon>Vertebrata</taxon>
        <taxon>Euteleostomi</taxon>
        <taxon>Actinopterygii</taxon>
        <taxon>Neopterygii</taxon>
        <taxon>Teleostei</taxon>
        <taxon>Neoteleostei</taxon>
        <taxon>Acanthomorphata</taxon>
        <taxon>Eupercaria</taxon>
        <taxon>Perciformes</taxon>
        <taxon>Notothenioidei</taxon>
        <taxon>Channichthyidae</taxon>
        <taxon>Chaenocephalus</taxon>
    </lineage>
</organism>
<evidence type="ECO:0000313" key="2">
    <source>
        <dbReference type="Proteomes" id="UP001057452"/>
    </source>
</evidence>
<keyword evidence="2" id="KW-1185">Reference proteome</keyword>
<proteinExistence type="predicted"/>
<reference evidence="1" key="1">
    <citation type="submission" date="2022-05" db="EMBL/GenBank/DDBJ databases">
        <title>Chromosome-level genome of Chaenocephalus aceratus.</title>
        <authorList>
            <person name="Park H."/>
        </authorList>
    </citation>
    <scope>NUCLEOTIDE SEQUENCE</scope>
    <source>
        <strain evidence="1">KU_202001</strain>
    </source>
</reference>
<dbReference type="EMBL" id="CM043808">
    <property type="protein sequence ID" value="KAI4801542.1"/>
    <property type="molecule type" value="Genomic_DNA"/>
</dbReference>
<gene>
    <name evidence="1" type="ORF">KUCAC02_019434</name>
</gene>
<sequence>MIKLLSVAIVAALFLESHQRVPGPEDPLYPKGPEEPEEPEMCCTNWFDRDNPSGTGDWELLKDLRKEYPGQICKYPAYVEAVTTDTMTSAISTGDTFYIFTPTQGLVCRNKDQSEGMCSD</sequence>